<keyword evidence="1" id="KW-0378">Hydrolase</keyword>
<gene>
    <name evidence="1" type="ORF">Ocin01_15240</name>
</gene>
<dbReference type="GO" id="GO:0004180">
    <property type="term" value="F:carboxypeptidase activity"/>
    <property type="evidence" value="ECO:0007669"/>
    <property type="project" value="UniProtKB-KW"/>
</dbReference>
<proteinExistence type="predicted"/>
<keyword evidence="1" id="KW-0121">Carboxypeptidase</keyword>
<dbReference type="OrthoDB" id="3626597at2759"/>
<keyword evidence="1" id="KW-0645">Protease</keyword>
<dbReference type="AlphaFoldDB" id="A0A1D2MEM5"/>
<evidence type="ECO:0000313" key="1">
    <source>
        <dbReference type="EMBL" id="ODM91449.1"/>
    </source>
</evidence>
<dbReference type="Proteomes" id="UP000094527">
    <property type="component" value="Unassembled WGS sequence"/>
</dbReference>
<accession>A0A1D2MEM5</accession>
<dbReference type="SUPFAM" id="SSF53187">
    <property type="entry name" value="Zn-dependent exopeptidases"/>
    <property type="match status" value="1"/>
</dbReference>
<organism evidence="1 2">
    <name type="scientific">Orchesella cincta</name>
    <name type="common">Springtail</name>
    <name type="synonym">Podura cincta</name>
    <dbReference type="NCBI Taxonomy" id="48709"/>
    <lineage>
        <taxon>Eukaryota</taxon>
        <taxon>Metazoa</taxon>
        <taxon>Ecdysozoa</taxon>
        <taxon>Arthropoda</taxon>
        <taxon>Hexapoda</taxon>
        <taxon>Collembola</taxon>
        <taxon>Entomobryomorpha</taxon>
        <taxon>Entomobryoidea</taxon>
        <taxon>Orchesellidae</taxon>
        <taxon>Orchesellinae</taxon>
        <taxon>Orchesella</taxon>
    </lineage>
</organism>
<name>A0A1D2MEM5_ORCCI</name>
<evidence type="ECO:0000313" key="2">
    <source>
        <dbReference type="Proteomes" id="UP000094527"/>
    </source>
</evidence>
<reference evidence="1 2" key="1">
    <citation type="journal article" date="2016" name="Genome Biol. Evol.">
        <title>Gene Family Evolution Reflects Adaptation to Soil Environmental Stressors in the Genome of the Collembolan Orchesella cincta.</title>
        <authorList>
            <person name="Faddeeva-Vakhrusheva A."/>
            <person name="Derks M.F."/>
            <person name="Anvar S.Y."/>
            <person name="Agamennone V."/>
            <person name="Suring W."/>
            <person name="Smit S."/>
            <person name="van Straalen N.M."/>
            <person name="Roelofs D."/>
        </authorList>
    </citation>
    <scope>NUCLEOTIDE SEQUENCE [LARGE SCALE GENOMIC DNA]</scope>
    <source>
        <tissue evidence="1">Mixed pool</tissue>
    </source>
</reference>
<dbReference type="EMBL" id="LJIJ01001544">
    <property type="protein sequence ID" value="ODM91449.1"/>
    <property type="molecule type" value="Genomic_DNA"/>
</dbReference>
<protein>
    <submittedName>
        <fullName evidence="1">Metallocarboxypeptidase A-like protein</fullName>
    </submittedName>
</protein>
<comment type="caution">
    <text evidence="1">The sequence shown here is derived from an EMBL/GenBank/DDBJ whole genome shotgun (WGS) entry which is preliminary data.</text>
</comment>
<keyword evidence="2" id="KW-1185">Reference proteome</keyword>
<sequence>MSKRSIWDVCYRVKGVHNTSVVLAFELRDFGRYGLILPPEQIKPSGVEFMEGFKELVNQLRNRLEMP</sequence>